<dbReference type="InterPro" id="IPR001245">
    <property type="entry name" value="Ser-Thr/Tyr_kinase_cat_dom"/>
</dbReference>
<dbReference type="PANTHER" id="PTHR48053:SF151">
    <property type="entry name" value="OS02G0216000 PROTEIN"/>
    <property type="match status" value="1"/>
</dbReference>
<keyword evidence="9 22" id="KW-0812">Transmembrane</keyword>
<keyword evidence="13" id="KW-0418">Kinase</keyword>
<protein>
    <recommendedName>
        <fullName evidence="3">non-specific serine/threonine protein kinase</fullName>
        <ecNumber evidence="3">2.7.11.1</ecNumber>
    </recommendedName>
</protein>
<dbReference type="InterPro" id="IPR003591">
    <property type="entry name" value="Leu-rich_rpt_typical-subtyp"/>
</dbReference>
<keyword evidence="14 21" id="KW-0067">ATP-binding</keyword>
<keyword evidence="10" id="KW-0732">Signal</keyword>
<dbReference type="InterPro" id="IPR013210">
    <property type="entry name" value="LRR_N_plant-typ"/>
</dbReference>
<dbReference type="Gene3D" id="1.10.510.10">
    <property type="entry name" value="Transferase(Phosphotransferase) domain 1"/>
    <property type="match status" value="1"/>
</dbReference>
<feature type="binding site" evidence="21">
    <location>
        <position position="785"/>
    </location>
    <ligand>
        <name>ATP</name>
        <dbReference type="ChEBI" id="CHEBI:30616"/>
    </ligand>
</feature>
<dbReference type="Pfam" id="PF00560">
    <property type="entry name" value="LRR_1"/>
    <property type="match status" value="8"/>
</dbReference>
<comment type="caution">
    <text evidence="24">The sequence shown here is derived from an EMBL/GenBank/DDBJ whole genome shotgun (WGS) entry which is preliminary data.</text>
</comment>
<keyword evidence="4" id="KW-1003">Cell membrane</keyword>
<dbReference type="SMART" id="SM00369">
    <property type="entry name" value="LRR_TYP"/>
    <property type="match status" value="13"/>
</dbReference>
<evidence type="ECO:0000313" key="25">
    <source>
        <dbReference type="Proteomes" id="UP000636709"/>
    </source>
</evidence>
<evidence type="ECO:0000256" key="2">
    <source>
        <dbReference type="ARBA" id="ARBA00008684"/>
    </source>
</evidence>
<dbReference type="Pfam" id="PF13855">
    <property type="entry name" value="LRR_8"/>
    <property type="match status" value="3"/>
</dbReference>
<evidence type="ECO:0000313" key="24">
    <source>
        <dbReference type="EMBL" id="KAF8697990.1"/>
    </source>
</evidence>
<reference evidence="24" key="1">
    <citation type="submission" date="2020-07" db="EMBL/GenBank/DDBJ databases">
        <title>Genome sequence and genetic diversity analysis of an under-domesticated orphan crop, white fonio (Digitaria exilis).</title>
        <authorList>
            <person name="Bennetzen J.L."/>
            <person name="Chen S."/>
            <person name="Ma X."/>
            <person name="Wang X."/>
            <person name="Yssel A.E.J."/>
            <person name="Chaluvadi S.R."/>
            <person name="Johnson M."/>
            <person name="Gangashetty P."/>
            <person name="Hamidou F."/>
            <person name="Sanogo M.D."/>
            <person name="Zwaenepoel A."/>
            <person name="Wallace J."/>
            <person name="Van De Peer Y."/>
            <person name="Van Deynze A."/>
        </authorList>
    </citation>
    <scope>NUCLEOTIDE SEQUENCE</scope>
    <source>
        <tissue evidence="24">Leaves</tissue>
    </source>
</reference>
<evidence type="ECO:0000256" key="8">
    <source>
        <dbReference type="ARBA" id="ARBA00022679"/>
    </source>
</evidence>
<gene>
    <name evidence="24" type="ORF">HU200_035493</name>
</gene>
<organism evidence="24 25">
    <name type="scientific">Digitaria exilis</name>
    <dbReference type="NCBI Taxonomy" id="1010633"/>
    <lineage>
        <taxon>Eukaryota</taxon>
        <taxon>Viridiplantae</taxon>
        <taxon>Streptophyta</taxon>
        <taxon>Embryophyta</taxon>
        <taxon>Tracheophyta</taxon>
        <taxon>Spermatophyta</taxon>
        <taxon>Magnoliopsida</taxon>
        <taxon>Liliopsida</taxon>
        <taxon>Poales</taxon>
        <taxon>Poaceae</taxon>
        <taxon>PACMAD clade</taxon>
        <taxon>Panicoideae</taxon>
        <taxon>Panicodae</taxon>
        <taxon>Paniceae</taxon>
        <taxon>Anthephorinae</taxon>
        <taxon>Digitaria</taxon>
    </lineage>
</organism>
<evidence type="ECO:0000256" key="10">
    <source>
        <dbReference type="ARBA" id="ARBA00022729"/>
    </source>
</evidence>
<dbReference type="GO" id="GO:0004674">
    <property type="term" value="F:protein serine/threonine kinase activity"/>
    <property type="evidence" value="ECO:0007669"/>
    <property type="project" value="UniProtKB-KW"/>
</dbReference>
<dbReference type="AlphaFoldDB" id="A0A835BHP9"/>
<keyword evidence="8" id="KW-0808">Transferase</keyword>
<evidence type="ECO:0000256" key="19">
    <source>
        <dbReference type="ARBA" id="ARBA00047899"/>
    </source>
</evidence>
<dbReference type="InterPro" id="IPR032675">
    <property type="entry name" value="LRR_dom_sf"/>
</dbReference>
<proteinExistence type="inferred from homology"/>
<dbReference type="Gene3D" id="3.80.10.10">
    <property type="entry name" value="Ribonuclease Inhibitor"/>
    <property type="match status" value="4"/>
</dbReference>
<name>A0A835BHP9_9POAL</name>
<dbReference type="Proteomes" id="UP000636709">
    <property type="component" value="Unassembled WGS sequence"/>
</dbReference>
<dbReference type="InterPro" id="IPR000719">
    <property type="entry name" value="Prot_kinase_dom"/>
</dbReference>
<evidence type="ECO:0000256" key="15">
    <source>
        <dbReference type="ARBA" id="ARBA00022989"/>
    </source>
</evidence>
<evidence type="ECO:0000256" key="21">
    <source>
        <dbReference type="PROSITE-ProRule" id="PRU10141"/>
    </source>
</evidence>
<evidence type="ECO:0000256" key="7">
    <source>
        <dbReference type="ARBA" id="ARBA00022614"/>
    </source>
</evidence>
<dbReference type="SUPFAM" id="SSF52047">
    <property type="entry name" value="RNI-like"/>
    <property type="match status" value="1"/>
</dbReference>
<evidence type="ECO:0000256" key="13">
    <source>
        <dbReference type="ARBA" id="ARBA00022777"/>
    </source>
</evidence>
<comment type="subcellular location">
    <subcellularLocation>
        <location evidence="1">Cell membrane</location>
        <topology evidence="1">Single-pass membrane protein</topology>
    </subcellularLocation>
</comment>
<evidence type="ECO:0000256" key="17">
    <source>
        <dbReference type="ARBA" id="ARBA00023170"/>
    </source>
</evidence>
<dbReference type="FunFam" id="1.10.510.10:FF:000358">
    <property type="entry name" value="Putative leucine-rich repeat receptor-like serine/threonine-protein kinase"/>
    <property type="match status" value="1"/>
</dbReference>
<evidence type="ECO:0000256" key="11">
    <source>
        <dbReference type="ARBA" id="ARBA00022737"/>
    </source>
</evidence>
<dbReference type="FunFam" id="3.30.200.20:FF:000543">
    <property type="entry name" value="Putative leucine-rich repeat receptor-like serine/threonine-protein kinase"/>
    <property type="match status" value="1"/>
</dbReference>
<keyword evidence="18" id="KW-0325">Glycoprotein</keyword>
<evidence type="ECO:0000259" key="23">
    <source>
        <dbReference type="PROSITE" id="PS50011"/>
    </source>
</evidence>
<feature type="transmembrane region" description="Helical" evidence="22">
    <location>
        <begin position="702"/>
        <end position="723"/>
    </location>
</feature>
<dbReference type="Pfam" id="PF08263">
    <property type="entry name" value="LRRNT_2"/>
    <property type="match status" value="1"/>
</dbReference>
<evidence type="ECO:0000256" key="14">
    <source>
        <dbReference type="ARBA" id="ARBA00022840"/>
    </source>
</evidence>
<dbReference type="FunFam" id="3.80.10.10:FF:000288">
    <property type="entry name" value="LRR receptor-like serine/threonine-protein kinase EFR"/>
    <property type="match status" value="1"/>
</dbReference>
<evidence type="ECO:0000256" key="4">
    <source>
        <dbReference type="ARBA" id="ARBA00022475"/>
    </source>
</evidence>
<keyword evidence="11" id="KW-0677">Repeat</keyword>
<dbReference type="PROSITE" id="PS00108">
    <property type="entry name" value="PROTEIN_KINASE_ST"/>
    <property type="match status" value="1"/>
</dbReference>
<dbReference type="PROSITE" id="PS50011">
    <property type="entry name" value="PROTEIN_KINASE_DOM"/>
    <property type="match status" value="1"/>
</dbReference>
<dbReference type="InterPro" id="IPR001611">
    <property type="entry name" value="Leu-rich_rpt"/>
</dbReference>
<dbReference type="InterPro" id="IPR051716">
    <property type="entry name" value="Plant_RL_S/T_kinase"/>
</dbReference>
<dbReference type="PRINTS" id="PR00019">
    <property type="entry name" value="LEURICHRPT"/>
</dbReference>
<keyword evidence="17" id="KW-0675">Receptor</keyword>
<dbReference type="FunFam" id="3.80.10.10:FF:000676">
    <property type="entry name" value="LRR receptor-like serine/threonine-protein kinase FLS2"/>
    <property type="match status" value="1"/>
</dbReference>
<dbReference type="OrthoDB" id="4062651at2759"/>
<keyword evidence="25" id="KW-1185">Reference proteome</keyword>
<dbReference type="InterPro" id="IPR011009">
    <property type="entry name" value="Kinase-like_dom_sf"/>
</dbReference>
<dbReference type="CDD" id="cd14066">
    <property type="entry name" value="STKc_IRAK"/>
    <property type="match status" value="1"/>
</dbReference>
<comment type="catalytic activity">
    <reaction evidence="20">
        <text>L-seryl-[protein] + ATP = O-phospho-L-seryl-[protein] + ADP + H(+)</text>
        <dbReference type="Rhea" id="RHEA:17989"/>
        <dbReference type="Rhea" id="RHEA-COMP:9863"/>
        <dbReference type="Rhea" id="RHEA-COMP:11604"/>
        <dbReference type="ChEBI" id="CHEBI:15378"/>
        <dbReference type="ChEBI" id="CHEBI:29999"/>
        <dbReference type="ChEBI" id="CHEBI:30616"/>
        <dbReference type="ChEBI" id="CHEBI:83421"/>
        <dbReference type="ChEBI" id="CHEBI:456216"/>
        <dbReference type="EC" id="2.7.11.1"/>
    </reaction>
</comment>
<dbReference type="Pfam" id="PF07714">
    <property type="entry name" value="PK_Tyr_Ser-Thr"/>
    <property type="match status" value="1"/>
</dbReference>
<evidence type="ECO:0000256" key="9">
    <source>
        <dbReference type="ARBA" id="ARBA00022692"/>
    </source>
</evidence>
<evidence type="ECO:0000256" key="20">
    <source>
        <dbReference type="ARBA" id="ARBA00048679"/>
    </source>
</evidence>
<dbReference type="Gene3D" id="3.30.200.20">
    <property type="entry name" value="Phosphorylase Kinase, domain 1"/>
    <property type="match status" value="1"/>
</dbReference>
<dbReference type="PROSITE" id="PS00107">
    <property type="entry name" value="PROTEIN_KINASE_ATP"/>
    <property type="match status" value="1"/>
</dbReference>
<evidence type="ECO:0000256" key="22">
    <source>
        <dbReference type="SAM" id="Phobius"/>
    </source>
</evidence>
<evidence type="ECO:0000256" key="18">
    <source>
        <dbReference type="ARBA" id="ARBA00023180"/>
    </source>
</evidence>
<keyword evidence="7" id="KW-0433">Leucine-rich repeat</keyword>
<dbReference type="EMBL" id="JACEFO010001866">
    <property type="protein sequence ID" value="KAF8697990.1"/>
    <property type="molecule type" value="Genomic_DNA"/>
</dbReference>
<evidence type="ECO:0000256" key="3">
    <source>
        <dbReference type="ARBA" id="ARBA00012513"/>
    </source>
</evidence>
<dbReference type="PANTHER" id="PTHR48053">
    <property type="entry name" value="LEUCINE RICH REPEAT FAMILY PROTEIN, EXPRESSED"/>
    <property type="match status" value="1"/>
</dbReference>
<evidence type="ECO:0000256" key="5">
    <source>
        <dbReference type="ARBA" id="ARBA00022527"/>
    </source>
</evidence>
<dbReference type="InterPro" id="IPR008271">
    <property type="entry name" value="Ser/Thr_kinase_AS"/>
</dbReference>
<dbReference type="SUPFAM" id="SSF52058">
    <property type="entry name" value="L domain-like"/>
    <property type="match status" value="1"/>
</dbReference>
<dbReference type="GO" id="GO:0005886">
    <property type="term" value="C:plasma membrane"/>
    <property type="evidence" value="ECO:0007669"/>
    <property type="project" value="UniProtKB-SubCell"/>
</dbReference>
<keyword evidence="16 22" id="KW-0472">Membrane</keyword>
<evidence type="ECO:0000256" key="16">
    <source>
        <dbReference type="ARBA" id="ARBA00023136"/>
    </source>
</evidence>
<keyword evidence="12 21" id="KW-0547">Nucleotide-binding</keyword>
<feature type="domain" description="Protein kinase" evidence="23">
    <location>
        <begin position="757"/>
        <end position="1040"/>
    </location>
</feature>
<keyword evidence="6" id="KW-0597">Phosphoprotein</keyword>
<sequence length="1077" mass="115420">MSNISSDPGGALAGWGRSPEFCNWTGVVCGGHGRRRVVTQLVLSGKGLSGVISPALEHLSFLTVLDLSSNGFSGEIPPELAALSRLTQLSLTNNLLEGTIPAGVGFLKRLYYLDLSGNQLTGGIPPEMSHMRRLERLYLSNNLLSGEIPESIGEVPHLGLVDFSGNRLAGAIPDTFSNLTQLRRLMLHHNRLSGAIPPSLGDCLNLEILDLSYNGLQGPIPPYVAALSSLKLYLNLSNNHLEGSLPLELSKMDMIMALDLSANELAGTIPSQLGSLSHLNILNLSRNLFTGRVPPELGNLFHLTLLDMSLNSFVGRVLPELGNLSSLNYFDLSGNYFVGGVPPELGNLSKLKQLSIGGNSLEGPIPVELTRIPNLFYLNLESPENNTNLEPFFASLTNCTSLKELGISWNSIAGTIPPLVGRLSPKLEQLHFEYNKIFGPIPVNLTDLSNLTTLNLSHNLLNGSIPPGIAALNRLERLTLSNNQLSGTIPATFSNLTQLRVLVLGHNLLSGTIPPSLAQCVNLQNFDLSHNVLQGKIPADLSGLSALLYLNLSSNQLEGPIPATISKMVMLQVLNISSNRLSGTIPPQLGSCVALEYFNVSGNELEGDLPDTIAALPFLQVLDVSYNGLTGALPLSLETSASLRRVNFSYNGFSGEVPATGAFANLSADAFLGDSGLCGPVAGLSPCGGARHRVVHVHDRRVVLPVVITVVVFALAIAGVVAFRAAARSEVTDADEPMDRDHPRVTHRELAEATRGFEPSSLIGAGRFGRVYEGTLRDGTRVAVKVLDPKTGGEVSRSFKRECQVLRRTRHRNLVRVVTTCSQPDFHALVLPLMPNGSLESRLYPPDGGPGRGLDLAQLVAIAGDVAEGLAYLHHYAPVRVVHCDLKPSNVLLDDDMTAVVADFGIAQLVKDVGDKDFDGNSGSVGYIAPEYGLGGHPSTQGDVYSFGVMLLELITGKRPTDVIFQEGLTLHDWVKRHYPHDVGEVIAQSWLTDAASAVADERLWNDVMVELIDLGLECTQHSPSARPTMVEVCHGIALLKEDLAKHLGAAVTTARGPASMTMTASERSFSTTDSSF</sequence>
<evidence type="ECO:0000256" key="1">
    <source>
        <dbReference type="ARBA" id="ARBA00004162"/>
    </source>
</evidence>
<dbReference type="SMART" id="SM00220">
    <property type="entry name" value="S_TKc"/>
    <property type="match status" value="1"/>
</dbReference>
<accession>A0A835BHP9</accession>
<comment type="catalytic activity">
    <reaction evidence="19">
        <text>L-threonyl-[protein] + ATP = O-phospho-L-threonyl-[protein] + ADP + H(+)</text>
        <dbReference type="Rhea" id="RHEA:46608"/>
        <dbReference type="Rhea" id="RHEA-COMP:11060"/>
        <dbReference type="Rhea" id="RHEA-COMP:11605"/>
        <dbReference type="ChEBI" id="CHEBI:15378"/>
        <dbReference type="ChEBI" id="CHEBI:30013"/>
        <dbReference type="ChEBI" id="CHEBI:30616"/>
        <dbReference type="ChEBI" id="CHEBI:61977"/>
        <dbReference type="ChEBI" id="CHEBI:456216"/>
        <dbReference type="EC" id="2.7.11.1"/>
    </reaction>
</comment>
<dbReference type="FunFam" id="3.80.10.10:FF:000383">
    <property type="entry name" value="Leucine-rich repeat receptor protein kinase EMS1"/>
    <property type="match status" value="2"/>
</dbReference>
<comment type="similarity">
    <text evidence="2">Belongs to the protein kinase superfamily. Ser/Thr protein kinase family.</text>
</comment>
<dbReference type="SUPFAM" id="SSF56112">
    <property type="entry name" value="Protein kinase-like (PK-like)"/>
    <property type="match status" value="1"/>
</dbReference>
<dbReference type="InterPro" id="IPR017441">
    <property type="entry name" value="Protein_kinase_ATP_BS"/>
</dbReference>
<dbReference type="EC" id="2.7.11.1" evidence="3"/>
<evidence type="ECO:0000256" key="6">
    <source>
        <dbReference type="ARBA" id="ARBA00022553"/>
    </source>
</evidence>
<keyword evidence="15 22" id="KW-1133">Transmembrane helix</keyword>
<keyword evidence="5" id="KW-0723">Serine/threonine-protein kinase</keyword>
<dbReference type="GO" id="GO:0005524">
    <property type="term" value="F:ATP binding"/>
    <property type="evidence" value="ECO:0007669"/>
    <property type="project" value="UniProtKB-UniRule"/>
</dbReference>
<evidence type="ECO:0000256" key="12">
    <source>
        <dbReference type="ARBA" id="ARBA00022741"/>
    </source>
</evidence>